<dbReference type="EMBL" id="FLTS01000001">
    <property type="protein sequence ID" value="SBV37891.1"/>
    <property type="molecule type" value="Genomic_DNA"/>
</dbReference>
<dbReference type="AlphaFoldDB" id="A0A1Y5Q6N1"/>
<evidence type="ECO:0000313" key="1">
    <source>
        <dbReference type="EMBL" id="SBV37891.1"/>
    </source>
</evidence>
<proteinExistence type="predicted"/>
<reference evidence="1" key="1">
    <citation type="submission" date="2016-03" db="EMBL/GenBank/DDBJ databases">
        <authorList>
            <person name="Ploux O."/>
        </authorList>
    </citation>
    <scope>NUCLEOTIDE SEQUENCE</scope>
    <source>
        <strain evidence="1">UC10</strain>
    </source>
</reference>
<name>A0A1Y5Q6N1_9GAMM</name>
<gene>
    <name evidence="1" type="ORF">STPYR_12834</name>
</gene>
<protein>
    <submittedName>
        <fullName evidence="1">Uncharacterized protein</fullName>
    </submittedName>
</protein>
<accession>A0A1Y5Q6N1</accession>
<organism evidence="1">
    <name type="scientific">uncultured Stenotrophomonas sp</name>
    <dbReference type="NCBI Taxonomy" id="165438"/>
    <lineage>
        <taxon>Bacteria</taxon>
        <taxon>Pseudomonadati</taxon>
        <taxon>Pseudomonadota</taxon>
        <taxon>Gammaproteobacteria</taxon>
        <taxon>Lysobacterales</taxon>
        <taxon>Lysobacteraceae</taxon>
        <taxon>Stenotrophomonas</taxon>
        <taxon>environmental samples</taxon>
    </lineage>
</organism>
<sequence length="71" mass="8065">MRRCKRRAAKPCADCKGRRADFSFDITWAVGKLGPVISHKILGWCEERPQVVGFRPEAIGQLARTSRRRPA</sequence>